<protein>
    <submittedName>
        <fullName evidence="1">Uncharacterized protein</fullName>
    </submittedName>
</protein>
<name>A0A4Z1GLX8_9HELO</name>
<dbReference type="AlphaFoldDB" id="A0A4Z1GLX8"/>
<organism evidence="1 2">
    <name type="scientific">Botrytis hyacinthi</name>
    <dbReference type="NCBI Taxonomy" id="278943"/>
    <lineage>
        <taxon>Eukaryota</taxon>
        <taxon>Fungi</taxon>
        <taxon>Dikarya</taxon>
        <taxon>Ascomycota</taxon>
        <taxon>Pezizomycotina</taxon>
        <taxon>Leotiomycetes</taxon>
        <taxon>Helotiales</taxon>
        <taxon>Sclerotiniaceae</taxon>
        <taxon>Botrytis</taxon>
    </lineage>
</organism>
<evidence type="ECO:0000313" key="1">
    <source>
        <dbReference type="EMBL" id="TGO37934.1"/>
    </source>
</evidence>
<proteinExistence type="predicted"/>
<reference evidence="1 2" key="1">
    <citation type="submission" date="2017-12" db="EMBL/GenBank/DDBJ databases">
        <title>Comparative genomics of Botrytis spp.</title>
        <authorList>
            <person name="Valero-Jimenez C.A."/>
            <person name="Tapia P."/>
            <person name="Veloso J."/>
            <person name="Silva-Moreno E."/>
            <person name="Staats M."/>
            <person name="Valdes J.H."/>
            <person name="Van Kan J.A.L."/>
        </authorList>
    </citation>
    <scope>NUCLEOTIDE SEQUENCE [LARGE SCALE GENOMIC DNA]</scope>
    <source>
        <strain evidence="1 2">Bh0001</strain>
    </source>
</reference>
<dbReference type="EMBL" id="PQXK01000085">
    <property type="protein sequence ID" value="TGO37934.1"/>
    <property type="molecule type" value="Genomic_DNA"/>
</dbReference>
<dbReference type="Proteomes" id="UP000297814">
    <property type="component" value="Unassembled WGS sequence"/>
</dbReference>
<comment type="caution">
    <text evidence="1">The sequence shown here is derived from an EMBL/GenBank/DDBJ whole genome shotgun (WGS) entry which is preliminary data.</text>
</comment>
<gene>
    <name evidence="1" type="ORF">BHYA_0085g00110</name>
</gene>
<evidence type="ECO:0000313" key="2">
    <source>
        <dbReference type="Proteomes" id="UP000297814"/>
    </source>
</evidence>
<accession>A0A4Z1GLX8</accession>
<keyword evidence="2" id="KW-1185">Reference proteome</keyword>
<sequence length="117" mass="13402">MKLYFEGSSMNEGFSQEDIERMRSWYQRNYESTPMTIEILHLYLDHRDAGNKSVKPFNSPASSSSQSRTHFVVNPSPVEISHLDENYLINRDSVSEWLEGGVSVTTGMFAFDIKPGF</sequence>